<evidence type="ECO:0008006" key="4">
    <source>
        <dbReference type="Google" id="ProtNLM"/>
    </source>
</evidence>
<dbReference type="OrthoDB" id="2430343at2759"/>
<dbReference type="AlphaFoldDB" id="A0A5N7BJT3"/>
<evidence type="ECO:0000313" key="2">
    <source>
        <dbReference type="EMBL" id="KAE8382056.1"/>
    </source>
</evidence>
<accession>A0A5N7BJT3</accession>
<dbReference type="InterPro" id="IPR013898">
    <property type="entry name" value="Atg43"/>
</dbReference>
<dbReference type="Proteomes" id="UP000326198">
    <property type="component" value="Unassembled WGS sequence"/>
</dbReference>
<dbReference type="Pfam" id="PF08589">
    <property type="entry name" value="ATG43"/>
    <property type="match status" value="1"/>
</dbReference>
<feature type="region of interest" description="Disordered" evidence="1">
    <location>
        <begin position="79"/>
        <end position="117"/>
    </location>
</feature>
<dbReference type="PANTHER" id="PTHR38699:SF1">
    <property type="entry name" value="MITOPHAGY RECEPTOR ATG43"/>
    <property type="match status" value="1"/>
</dbReference>
<dbReference type="PANTHER" id="PTHR38699">
    <property type="entry name" value="CHROMOSOME 1, WHOLE GENOME SHOTGUN SEQUENCE"/>
    <property type="match status" value="1"/>
</dbReference>
<sequence length="243" mass="27374">MVRRGSNRKRIWIICRTVLYEVYCIASGEKFPVPNTGHSTTNITSLARFLSHNLQYLPSTMTDPALGAAEAIQAASITSEPTPSHDINPPTASSEKLPVAEHAPSEAGSIPSDIVDPHRMIRPAPRRHHLPPMPDLRFEQSYLASIRGAETWGRVAWITVRDQVLLPLIQGTLWTLALSGWRFWNRNASLSGQTLGSRIRRWWYEVNNWKLPPLPSMKDRKFAAQAEDFLQFYKTQFSSAGAD</sequence>
<evidence type="ECO:0000313" key="3">
    <source>
        <dbReference type="Proteomes" id="UP000326198"/>
    </source>
</evidence>
<evidence type="ECO:0000256" key="1">
    <source>
        <dbReference type="SAM" id="MobiDB-lite"/>
    </source>
</evidence>
<protein>
    <recommendedName>
        <fullName evidence="4">DUF1770-domain-containing protein</fullName>
    </recommendedName>
</protein>
<dbReference type="EMBL" id="ML736165">
    <property type="protein sequence ID" value="KAE8382056.1"/>
    <property type="molecule type" value="Genomic_DNA"/>
</dbReference>
<dbReference type="GO" id="GO:0140580">
    <property type="term" value="F:mitochondrion autophagosome adaptor activity"/>
    <property type="evidence" value="ECO:0007669"/>
    <property type="project" value="InterPro"/>
</dbReference>
<gene>
    <name evidence="2" type="ORF">BDV26DRAFT_254253</name>
</gene>
<organism evidence="2 3">
    <name type="scientific">Aspergillus bertholletiae</name>
    <dbReference type="NCBI Taxonomy" id="1226010"/>
    <lineage>
        <taxon>Eukaryota</taxon>
        <taxon>Fungi</taxon>
        <taxon>Dikarya</taxon>
        <taxon>Ascomycota</taxon>
        <taxon>Pezizomycotina</taxon>
        <taxon>Eurotiomycetes</taxon>
        <taxon>Eurotiomycetidae</taxon>
        <taxon>Eurotiales</taxon>
        <taxon>Aspergillaceae</taxon>
        <taxon>Aspergillus</taxon>
        <taxon>Aspergillus subgen. Circumdati</taxon>
    </lineage>
</organism>
<dbReference type="GO" id="GO:0000423">
    <property type="term" value="P:mitophagy"/>
    <property type="evidence" value="ECO:0007669"/>
    <property type="project" value="InterPro"/>
</dbReference>
<keyword evidence="3" id="KW-1185">Reference proteome</keyword>
<name>A0A5N7BJT3_9EURO</name>
<reference evidence="2 3" key="1">
    <citation type="submission" date="2019-04" db="EMBL/GenBank/DDBJ databases">
        <title>Friends and foes A comparative genomics studyof 23 Aspergillus species from section Flavi.</title>
        <authorList>
            <consortium name="DOE Joint Genome Institute"/>
            <person name="Kjaerbolling I."/>
            <person name="Vesth T."/>
            <person name="Frisvad J.C."/>
            <person name="Nybo J.L."/>
            <person name="Theobald S."/>
            <person name="Kildgaard S."/>
            <person name="Isbrandt T."/>
            <person name="Kuo A."/>
            <person name="Sato A."/>
            <person name="Lyhne E.K."/>
            <person name="Kogle M.E."/>
            <person name="Wiebenga A."/>
            <person name="Kun R.S."/>
            <person name="Lubbers R.J."/>
            <person name="Makela M.R."/>
            <person name="Barry K."/>
            <person name="Chovatia M."/>
            <person name="Clum A."/>
            <person name="Daum C."/>
            <person name="Haridas S."/>
            <person name="He G."/>
            <person name="LaButti K."/>
            <person name="Lipzen A."/>
            <person name="Mondo S."/>
            <person name="Riley R."/>
            <person name="Salamov A."/>
            <person name="Simmons B.A."/>
            <person name="Magnuson J.K."/>
            <person name="Henrissat B."/>
            <person name="Mortensen U.H."/>
            <person name="Larsen T.O."/>
            <person name="Devries R.P."/>
            <person name="Grigoriev I.V."/>
            <person name="Machida M."/>
            <person name="Baker S.E."/>
            <person name="Andersen M.R."/>
        </authorList>
    </citation>
    <scope>NUCLEOTIDE SEQUENCE [LARGE SCALE GENOMIC DNA]</scope>
    <source>
        <strain evidence="2 3">IBT 29228</strain>
    </source>
</reference>
<proteinExistence type="predicted"/>